<dbReference type="EMBL" id="AP019860">
    <property type="protein sequence ID" value="BBM87808.1"/>
    <property type="molecule type" value="Genomic_DNA"/>
</dbReference>
<keyword evidence="8" id="KW-0472">Membrane</keyword>
<dbReference type="GO" id="GO:0015627">
    <property type="term" value="C:type II protein secretion system complex"/>
    <property type="evidence" value="ECO:0007669"/>
    <property type="project" value="InterPro"/>
</dbReference>
<feature type="region of interest" description="Disordered" evidence="11">
    <location>
        <begin position="313"/>
        <end position="340"/>
    </location>
</feature>
<reference evidence="16 17" key="1">
    <citation type="submission" date="2019-08" db="EMBL/GenBank/DDBJ databases">
        <title>Complete genome sequence of Candidatus Uab amorphum.</title>
        <authorList>
            <person name="Shiratori T."/>
            <person name="Suzuki S."/>
            <person name="Kakizawa Y."/>
            <person name="Ishida K."/>
        </authorList>
    </citation>
    <scope>NUCLEOTIDE SEQUENCE [LARGE SCALE GENOMIC DNA]</scope>
    <source>
        <strain evidence="16 17">SRT547</strain>
    </source>
</reference>
<dbReference type="Proteomes" id="UP000326354">
    <property type="component" value="Chromosome"/>
</dbReference>
<evidence type="ECO:0000313" key="16">
    <source>
        <dbReference type="EMBL" id="BBM87808.1"/>
    </source>
</evidence>
<dbReference type="InterPro" id="IPR001775">
    <property type="entry name" value="GspD/PilQ"/>
</dbReference>
<dbReference type="GO" id="GO:0015628">
    <property type="term" value="P:protein secretion by the type II secretion system"/>
    <property type="evidence" value="ECO:0007669"/>
    <property type="project" value="InterPro"/>
</dbReference>
<evidence type="ECO:0000259" key="15">
    <source>
        <dbReference type="Pfam" id="PF21305"/>
    </source>
</evidence>
<dbReference type="GO" id="GO:0009279">
    <property type="term" value="C:cell outer membrane"/>
    <property type="evidence" value="ECO:0007669"/>
    <property type="project" value="UniProtKB-SubCell"/>
</dbReference>
<dbReference type="Pfam" id="PF21305">
    <property type="entry name" value="type_II_gspD_N0"/>
    <property type="match status" value="1"/>
</dbReference>
<feature type="domain" description="NolW-like" evidence="14">
    <location>
        <begin position="209"/>
        <end position="279"/>
    </location>
</feature>
<evidence type="ECO:0000256" key="12">
    <source>
        <dbReference type="SAM" id="SignalP"/>
    </source>
</evidence>
<dbReference type="InterPro" id="IPR038591">
    <property type="entry name" value="NolW-like_sf"/>
</dbReference>
<evidence type="ECO:0000256" key="9">
    <source>
        <dbReference type="ARBA" id="ARBA00023237"/>
    </source>
</evidence>
<name>A0A5S9ITE2_UABAM</name>
<dbReference type="Pfam" id="PF00263">
    <property type="entry name" value="Secretin"/>
    <property type="match status" value="1"/>
</dbReference>
<dbReference type="PRINTS" id="PR00811">
    <property type="entry name" value="BCTERIALGSPD"/>
</dbReference>
<feature type="domain" description="NolW-like" evidence="14">
    <location>
        <begin position="142"/>
        <end position="204"/>
    </location>
</feature>
<keyword evidence="4" id="KW-1134">Transmembrane beta strand</keyword>
<dbReference type="Pfam" id="PF03958">
    <property type="entry name" value="Secretin_N"/>
    <property type="match status" value="3"/>
</dbReference>
<sequence>MNNKNFVETIKVICIVFALSFASLLTAQNEDEYTINFVGDELELFIKTVGEVTGKNFIIYDQTVKTKKIYLVSSKPVSKELLYKIFLSVMEYNGYILETVGSGENEIIKIKRNIQGPWTPTVTIFDESELKKYEEKDFFITMVIKLKYISAREVQTTLRALRIVNPQGGNLAGIEGSNTILITDFAPNVKRIYDVIQIMDRPGPEKELRIFKMQYADATSLVDTLNELTVKQTRSSGIGLGPNLDDVKIVADPRLGALIVQAYPGRMARLAPIIEELDKKLDTEPSNFHYIRLKHADASTLQETLAKLIEEGGFSGQSGARPAGSKVSSGGRDEDEKPAIETDTQNNALIVKASPREWNEILNIIRQVDVRRPQVQIEAALVEVSPQDILGLGIELFFAENAEDGQATIGGGTNFGFTNLVAVNNNTAVPINQNQAITAQKFGKLPIIPFRDPFQRSGTFFANYDDLFTLPILLNAIQTQIDTKVVSLPSIVTNDNQQAQLKVADAQPSLVNNVDDAGGVRESFGDFQEAGTTLLVTPHISGEKNYLRLDLSQTIEAFDRASLAVGGVQAKTSRQIVTSVTIPDGHTVAIGGLTFDSRTISVEKIPLLGDLPLIGFLFQTRIVTHNKQNIYLFVTPRILRDENFQDFKKFSHEVKVETSKFGVDMNLIDPSFARYQQKYGLSNEEPEPLYMLEYQSPNSNK</sequence>
<dbReference type="OrthoDB" id="9779724at2"/>
<protein>
    <submittedName>
        <fullName evidence="16">Type II secretion system protein GspD</fullName>
    </submittedName>
</protein>
<evidence type="ECO:0000256" key="3">
    <source>
        <dbReference type="ARBA" id="ARBA00022448"/>
    </source>
</evidence>
<keyword evidence="7" id="KW-0653">Protein transport</keyword>
<evidence type="ECO:0000256" key="8">
    <source>
        <dbReference type="ARBA" id="ARBA00023136"/>
    </source>
</evidence>
<keyword evidence="6 12" id="KW-0732">Signal</keyword>
<dbReference type="AlphaFoldDB" id="A0A5S9ITE2"/>
<evidence type="ECO:0000313" key="17">
    <source>
        <dbReference type="Proteomes" id="UP000326354"/>
    </source>
</evidence>
<dbReference type="NCBIfam" id="TIGR02517">
    <property type="entry name" value="type_II_gspD"/>
    <property type="match status" value="1"/>
</dbReference>
<dbReference type="PANTHER" id="PTHR30332">
    <property type="entry name" value="PROBABLE GENERAL SECRETION PATHWAY PROTEIN D"/>
    <property type="match status" value="1"/>
</dbReference>
<evidence type="ECO:0000256" key="11">
    <source>
        <dbReference type="SAM" id="MobiDB-lite"/>
    </source>
</evidence>
<organism evidence="16 17">
    <name type="scientific">Uabimicrobium amorphum</name>
    <dbReference type="NCBI Taxonomy" id="2596890"/>
    <lineage>
        <taxon>Bacteria</taxon>
        <taxon>Pseudomonadati</taxon>
        <taxon>Planctomycetota</taxon>
        <taxon>Candidatus Uabimicrobiia</taxon>
        <taxon>Candidatus Uabimicrobiales</taxon>
        <taxon>Candidatus Uabimicrobiaceae</taxon>
        <taxon>Candidatus Uabimicrobium</taxon>
    </lineage>
</organism>
<keyword evidence="3 10" id="KW-0813">Transport</keyword>
<evidence type="ECO:0000256" key="4">
    <source>
        <dbReference type="ARBA" id="ARBA00022452"/>
    </source>
</evidence>
<dbReference type="InterPro" id="IPR004846">
    <property type="entry name" value="T2SS/T3SS_dom"/>
</dbReference>
<dbReference type="Gene3D" id="3.30.1370.120">
    <property type="match status" value="3"/>
</dbReference>
<dbReference type="InterPro" id="IPR013356">
    <property type="entry name" value="T2SS_GspD"/>
</dbReference>
<feature type="domain" description="GspD-like N0" evidence="15">
    <location>
        <begin position="35"/>
        <end position="97"/>
    </location>
</feature>
<feature type="chain" id="PRO_5024857069" evidence="12">
    <location>
        <begin position="28"/>
        <end position="701"/>
    </location>
</feature>
<comment type="subcellular location">
    <subcellularLocation>
        <location evidence="1 10">Cell outer membrane</location>
    </subcellularLocation>
</comment>
<comment type="similarity">
    <text evidence="2">Belongs to the bacterial secretin family. GSP D subfamily.</text>
</comment>
<evidence type="ECO:0000256" key="5">
    <source>
        <dbReference type="ARBA" id="ARBA00022692"/>
    </source>
</evidence>
<dbReference type="InterPro" id="IPR049371">
    <property type="entry name" value="GspD-like_N0"/>
</dbReference>
<feature type="compositionally biased region" description="Basic and acidic residues" evidence="11">
    <location>
        <begin position="331"/>
        <end position="340"/>
    </location>
</feature>
<feature type="domain" description="Type II/III secretion system secretin-like" evidence="13">
    <location>
        <begin position="477"/>
        <end position="640"/>
    </location>
</feature>
<dbReference type="InterPro" id="IPR050810">
    <property type="entry name" value="Bact_Secretion_Sys_Channel"/>
</dbReference>
<keyword evidence="9" id="KW-0998">Cell outer membrane</keyword>
<dbReference type="KEGG" id="uam:UABAM_06223"/>
<evidence type="ECO:0000256" key="7">
    <source>
        <dbReference type="ARBA" id="ARBA00022927"/>
    </source>
</evidence>
<evidence type="ECO:0000256" key="6">
    <source>
        <dbReference type="ARBA" id="ARBA00022729"/>
    </source>
</evidence>
<evidence type="ECO:0000259" key="13">
    <source>
        <dbReference type="Pfam" id="PF00263"/>
    </source>
</evidence>
<keyword evidence="5" id="KW-0812">Transmembrane</keyword>
<feature type="signal peptide" evidence="12">
    <location>
        <begin position="1"/>
        <end position="27"/>
    </location>
</feature>
<dbReference type="RefSeq" id="WP_151971804.1">
    <property type="nucleotide sequence ID" value="NZ_AP019860.1"/>
</dbReference>
<evidence type="ECO:0000256" key="10">
    <source>
        <dbReference type="RuleBase" id="RU004004"/>
    </source>
</evidence>
<dbReference type="InterPro" id="IPR005644">
    <property type="entry name" value="NolW-like"/>
</dbReference>
<evidence type="ECO:0000256" key="1">
    <source>
        <dbReference type="ARBA" id="ARBA00004442"/>
    </source>
</evidence>
<gene>
    <name evidence="16" type="ORF">UABAM_06223</name>
</gene>
<evidence type="ECO:0000259" key="14">
    <source>
        <dbReference type="Pfam" id="PF03958"/>
    </source>
</evidence>
<feature type="domain" description="NolW-like" evidence="14">
    <location>
        <begin position="290"/>
        <end position="374"/>
    </location>
</feature>
<proteinExistence type="inferred from homology"/>
<keyword evidence="17" id="KW-1185">Reference proteome</keyword>
<evidence type="ECO:0000256" key="2">
    <source>
        <dbReference type="ARBA" id="ARBA00006980"/>
    </source>
</evidence>
<dbReference type="PANTHER" id="PTHR30332:SF24">
    <property type="entry name" value="SECRETIN GSPD-RELATED"/>
    <property type="match status" value="1"/>
</dbReference>
<accession>A0A5S9ITE2</accession>